<name>A0A0C2S4K4_AMAMK</name>
<accession>A0A0C2S4K4</accession>
<sequence length="572" mass="60635">MKSGWLLSLAVTTLFAPLSSAAPSCKCLSFQPCWPSSSSFSQLASQLSQPLINPIPPASACYPPFNPSSGGCLAVQSHLHDDAWRTNLPGAMISINFESYTFENGTIDACYYNVLSGVPCHQGSIPVIGVDARSVSDIQAAVNFAAKGYLRLVVRNTGHDYSGRSAARGAFMLWTHNLKDITYEDAFIPSGAPPNSQSYKALTLGAGVQWVEAYKAADEHGRTVVGGACPSVGVVGGWVQGGGHSVLSPSYGLGVDNAIQFTVVLASGEYVTANDYQNQDLFWALRGGGGGTFGVVVSVTYRTHDILPVTTHSVQVTFLTPTIAENVTTELFSALPVLQDAHWGGGFILTKAGVNGLYFSQNDSPAQATWSSFVTRAIAAGGVVVTHDQNYPSFYQGYLAAYSSENILGGVPTEIVSRFLSRTIAEQQPGQVATVALGLAHPLVFMSAGGGAVSQVDPDSVAVHPAWRQSLGVMESVISWVEGTSTAAINDERKVAAADLQSMDTVSLNSGTYLNEASLYEPNFQQAFFGSHYPRLKAIKGTYDPNDLFIVAKGVGSEDWDHTLNCRVGNSS</sequence>
<feature type="domain" description="FAD-binding PCMH-type" evidence="4">
    <location>
        <begin position="122"/>
        <end position="306"/>
    </location>
</feature>
<dbReference type="Proteomes" id="UP000054549">
    <property type="component" value="Unassembled WGS sequence"/>
</dbReference>
<dbReference type="InterPro" id="IPR016166">
    <property type="entry name" value="FAD-bd_PCMH"/>
</dbReference>
<reference evidence="5 6" key="1">
    <citation type="submission" date="2014-04" db="EMBL/GenBank/DDBJ databases">
        <title>Evolutionary Origins and Diversification of the Mycorrhizal Mutualists.</title>
        <authorList>
            <consortium name="DOE Joint Genome Institute"/>
            <consortium name="Mycorrhizal Genomics Consortium"/>
            <person name="Kohler A."/>
            <person name="Kuo A."/>
            <person name="Nagy L.G."/>
            <person name="Floudas D."/>
            <person name="Copeland A."/>
            <person name="Barry K.W."/>
            <person name="Cichocki N."/>
            <person name="Veneault-Fourrey C."/>
            <person name="LaButti K."/>
            <person name="Lindquist E.A."/>
            <person name="Lipzen A."/>
            <person name="Lundell T."/>
            <person name="Morin E."/>
            <person name="Murat C."/>
            <person name="Riley R."/>
            <person name="Ohm R."/>
            <person name="Sun H."/>
            <person name="Tunlid A."/>
            <person name="Henrissat B."/>
            <person name="Grigoriev I.V."/>
            <person name="Hibbett D.S."/>
            <person name="Martin F."/>
        </authorList>
    </citation>
    <scope>NUCLEOTIDE SEQUENCE [LARGE SCALE GENOMIC DNA]</scope>
    <source>
        <strain evidence="5 6">Koide BX008</strain>
    </source>
</reference>
<feature type="chain" id="PRO_5002155374" description="FAD-binding PCMH-type domain-containing protein" evidence="3">
    <location>
        <begin position="22"/>
        <end position="572"/>
    </location>
</feature>
<dbReference type="GO" id="GO:0016491">
    <property type="term" value="F:oxidoreductase activity"/>
    <property type="evidence" value="ECO:0007669"/>
    <property type="project" value="UniProtKB-KW"/>
</dbReference>
<dbReference type="EMBL" id="KN818363">
    <property type="protein sequence ID" value="KIL57625.1"/>
    <property type="molecule type" value="Genomic_DNA"/>
</dbReference>
<keyword evidence="2" id="KW-0560">Oxidoreductase</keyword>
<dbReference type="HOGENOM" id="CLU_018354_4_4_1"/>
<dbReference type="Pfam" id="PF08031">
    <property type="entry name" value="BBE"/>
    <property type="match status" value="1"/>
</dbReference>
<evidence type="ECO:0000313" key="5">
    <source>
        <dbReference type="EMBL" id="KIL57625.1"/>
    </source>
</evidence>
<evidence type="ECO:0000256" key="3">
    <source>
        <dbReference type="SAM" id="SignalP"/>
    </source>
</evidence>
<dbReference type="Pfam" id="PF01565">
    <property type="entry name" value="FAD_binding_4"/>
    <property type="match status" value="1"/>
</dbReference>
<organism evidence="5 6">
    <name type="scientific">Amanita muscaria (strain Koide BX008)</name>
    <dbReference type="NCBI Taxonomy" id="946122"/>
    <lineage>
        <taxon>Eukaryota</taxon>
        <taxon>Fungi</taxon>
        <taxon>Dikarya</taxon>
        <taxon>Basidiomycota</taxon>
        <taxon>Agaricomycotina</taxon>
        <taxon>Agaricomycetes</taxon>
        <taxon>Agaricomycetidae</taxon>
        <taxon>Agaricales</taxon>
        <taxon>Pluteineae</taxon>
        <taxon>Amanitaceae</taxon>
        <taxon>Amanita</taxon>
    </lineage>
</organism>
<gene>
    <name evidence="5" type="ORF">M378DRAFT_1028575</name>
</gene>
<dbReference type="InterPro" id="IPR036318">
    <property type="entry name" value="FAD-bd_PCMH-like_sf"/>
</dbReference>
<dbReference type="Gene3D" id="3.30.465.10">
    <property type="match status" value="2"/>
</dbReference>
<dbReference type="PANTHER" id="PTHR13878">
    <property type="entry name" value="GULONOLACTONE OXIDASE"/>
    <property type="match status" value="1"/>
</dbReference>
<dbReference type="STRING" id="946122.A0A0C2S4K4"/>
<dbReference type="InterPro" id="IPR006094">
    <property type="entry name" value="Oxid_FAD_bind_N"/>
</dbReference>
<dbReference type="OrthoDB" id="9983560at2759"/>
<evidence type="ECO:0000256" key="2">
    <source>
        <dbReference type="ARBA" id="ARBA00023002"/>
    </source>
</evidence>
<dbReference type="InterPro" id="IPR050432">
    <property type="entry name" value="FAD-linked_Oxidoreductases_BP"/>
</dbReference>
<feature type="signal peptide" evidence="3">
    <location>
        <begin position="1"/>
        <end position="21"/>
    </location>
</feature>
<dbReference type="InterPro" id="IPR012951">
    <property type="entry name" value="BBE"/>
</dbReference>
<dbReference type="SUPFAM" id="SSF56176">
    <property type="entry name" value="FAD-binding/transporter-associated domain-like"/>
    <property type="match status" value="1"/>
</dbReference>
<keyword evidence="6" id="KW-1185">Reference proteome</keyword>
<dbReference type="AlphaFoldDB" id="A0A0C2S4K4"/>
<dbReference type="InterPro" id="IPR016169">
    <property type="entry name" value="FAD-bd_PCMH_sub2"/>
</dbReference>
<protein>
    <recommendedName>
        <fullName evidence="4">FAD-binding PCMH-type domain-containing protein</fullName>
    </recommendedName>
</protein>
<keyword evidence="3" id="KW-0732">Signal</keyword>
<proteinExistence type="inferred from homology"/>
<evidence type="ECO:0000313" key="6">
    <source>
        <dbReference type="Proteomes" id="UP000054549"/>
    </source>
</evidence>
<dbReference type="PANTHER" id="PTHR13878:SF91">
    <property type="entry name" value="FAD BINDING DOMAIN PROTEIN (AFU_ORTHOLOGUE AFUA_6G12070)-RELATED"/>
    <property type="match status" value="1"/>
</dbReference>
<dbReference type="InParanoid" id="A0A0C2S4K4"/>
<comment type="similarity">
    <text evidence="1">Belongs to the oxygen-dependent FAD-linked oxidoreductase family.</text>
</comment>
<evidence type="ECO:0000256" key="1">
    <source>
        <dbReference type="ARBA" id="ARBA00005466"/>
    </source>
</evidence>
<dbReference type="PROSITE" id="PS51387">
    <property type="entry name" value="FAD_PCMH"/>
    <property type="match status" value="1"/>
</dbReference>
<evidence type="ECO:0000259" key="4">
    <source>
        <dbReference type="PROSITE" id="PS51387"/>
    </source>
</evidence>
<dbReference type="GO" id="GO:0071949">
    <property type="term" value="F:FAD binding"/>
    <property type="evidence" value="ECO:0007669"/>
    <property type="project" value="InterPro"/>
</dbReference>